<dbReference type="GO" id="GO:0007168">
    <property type="term" value="P:receptor guanylyl cyclase signaling pathway"/>
    <property type="evidence" value="ECO:0007669"/>
    <property type="project" value="TreeGrafter"/>
</dbReference>
<comment type="caution">
    <text evidence="10">The sequence shown here is derived from an EMBL/GenBank/DDBJ whole genome shotgun (WGS) entry which is preliminary data.</text>
</comment>
<dbReference type="Proteomes" id="UP000266841">
    <property type="component" value="Unassembled WGS sequence"/>
</dbReference>
<protein>
    <recommendedName>
        <fullName evidence="9">Guanylate cyclase domain-containing protein</fullName>
    </recommendedName>
</protein>
<evidence type="ECO:0000256" key="3">
    <source>
        <dbReference type="ARBA" id="ARBA00022741"/>
    </source>
</evidence>
<evidence type="ECO:0000256" key="6">
    <source>
        <dbReference type="ARBA" id="ARBA00023239"/>
    </source>
</evidence>
<dbReference type="SUPFAM" id="SSF55073">
    <property type="entry name" value="Nucleotide cyclase"/>
    <property type="match status" value="1"/>
</dbReference>
<feature type="compositionally biased region" description="Basic and acidic residues" evidence="7">
    <location>
        <begin position="797"/>
        <end position="807"/>
    </location>
</feature>
<evidence type="ECO:0000256" key="8">
    <source>
        <dbReference type="SAM" id="Phobius"/>
    </source>
</evidence>
<evidence type="ECO:0000313" key="10">
    <source>
        <dbReference type="EMBL" id="EJK73555.1"/>
    </source>
</evidence>
<dbReference type="InterPro" id="IPR013083">
    <property type="entry name" value="Znf_RING/FYVE/PHD"/>
</dbReference>
<dbReference type="Gene3D" id="3.30.40.10">
    <property type="entry name" value="Zinc/RING finger domain, C3HC4 (zinc finger)"/>
    <property type="match status" value="1"/>
</dbReference>
<dbReference type="Pfam" id="PF00211">
    <property type="entry name" value="Guanylate_cyc"/>
    <property type="match status" value="1"/>
</dbReference>
<dbReference type="CDD" id="cd07302">
    <property type="entry name" value="CHD"/>
    <property type="match status" value="1"/>
</dbReference>
<feature type="transmembrane region" description="Helical" evidence="8">
    <location>
        <begin position="162"/>
        <end position="182"/>
    </location>
</feature>
<feature type="region of interest" description="Disordered" evidence="7">
    <location>
        <begin position="785"/>
        <end position="807"/>
    </location>
</feature>
<keyword evidence="6" id="KW-0456">Lyase</keyword>
<feature type="domain" description="Guanylate cyclase" evidence="9">
    <location>
        <begin position="545"/>
        <end position="675"/>
    </location>
</feature>
<proteinExistence type="predicted"/>
<dbReference type="GO" id="GO:0004016">
    <property type="term" value="F:adenylate cyclase activity"/>
    <property type="evidence" value="ECO:0007669"/>
    <property type="project" value="TreeGrafter"/>
</dbReference>
<feature type="compositionally biased region" description="Basic residues" evidence="7">
    <location>
        <begin position="62"/>
        <end position="73"/>
    </location>
</feature>
<dbReference type="PROSITE" id="PS50125">
    <property type="entry name" value="GUANYLATE_CYCLASE_2"/>
    <property type="match status" value="1"/>
</dbReference>
<comment type="subcellular location">
    <subcellularLocation>
        <location evidence="1">Membrane</location>
    </subcellularLocation>
</comment>
<evidence type="ECO:0000313" key="11">
    <source>
        <dbReference type="Proteomes" id="UP000266841"/>
    </source>
</evidence>
<accession>K0T7E3</accession>
<sequence>MVDLNGESRRASQDLSGFDSAGLQRPTSIESGGSGGSENEELLHGGQTGLAQTAWASVQTAGKKRGSSPYRRKNTLDTDTDSITVAATQQSQGSSQFTSTTVSNLWNSLIRKESIWDTLQPQEDDDVPEEFAEKSASGLTICAMSAWYEFRHNAKCFFSHPVIVFASLAVFALVCGVGMWAITGQKDAVVQERQNTAAFVATETAGYFASEFKVNATIPGGLANVRNVTGICDNPELLAKWDNLVDTVNKEQDLNGMVFRYRMAPKNVFCLDSKGGNAMVDNGVDTSNSEHPFWSMVATDLFIKRWEGLHDNRGDWVDAEGGLSMTNMLDDHINVHGTEVQNAWGFVMNYLDWAEMKKRSKMEERFSNVAMDFELNRQEHVSPLACFLALRCETLIEPEPMTIGCRPRNAWTSSTKSLVIFHNSFVGTNMQGFSFQGEASEHYQLLAKSSNSGLLNDDNSILVYTDSLHGTWVNRVGMVDGWEPDWWPAAVACVVIASLLLGFLTASTLVKSQMHRELVERMVPKSAIRKLERNQTVVDKFNIVSVFFADIVGYSGAAGSINPAQVMAVLNDLYTELDKIATRHGVYKVETVGNRYMVCAGAPVPETGRDAAKRVSLFALDAMSYIDNKFLTKEGDKILIRAGVASGPAVGGVVGKACPRWVLFGSTVDIASAMEKSSSKSRIQCDEVTSRLLGDSDMTFVLDRRADGVDIKGRGKASSYWIEKAACSMECFELKKGSVVLDPCGHILSEAMAKVHNLNVCPICRSKVEGRVTWTRDFPASKYADGADSDMEAGNTEGERTLTDVSG</sequence>
<dbReference type="InterPro" id="IPR001054">
    <property type="entry name" value="A/G_cyclase"/>
</dbReference>
<evidence type="ECO:0000256" key="4">
    <source>
        <dbReference type="ARBA" id="ARBA00022989"/>
    </source>
</evidence>
<dbReference type="GO" id="GO:0005886">
    <property type="term" value="C:plasma membrane"/>
    <property type="evidence" value="ECO:0007669"/>
    <property type="project" value="TreeGrafter"/>
</dbReference>
<dbReference type="AlphaFoldDB" id="K0T7E3"/>
<dbReference type="GO" id="GO:0001653">
    <property type="term" value="F:peptide receptor activity"/>
    <property type="evidence" value="ECO:0007669"/>
    <property type="project" value="TreeGrafter"/>
</dbReference>
<keyword evidence="3" id="KW-0547">Nucleotide-binding</keyword>
<reference evidence="10 11" key="1">
    <citation type="journal article" date="2012" name="Genome Biol.">
        <title>Genome and low-iron response of an oceanic diatom adapted to chronic iron limitation.</title>
        <authorList>
            <person name="Lommer M."/>
            <person name="Specht M."/>
            <person name="Roy A.S."/>
            <person name="Kraemer L."/>
            <person name="Andreson R."/>
            <person name="Gutowska M.A."/>
            <person name="Wolf J."/>
            <person name="Bergner S.V."/>
            <person name="Schilhabel M.B."/>
            <person name="Klostermeier U.C."/>
            <person name="Beiko R.G."/>
            <person name="Rosenstiel P."/>
            <person name="Hippler M."/>
            <person name="Laroche J."/>
        </authorList>
    </citation>
    <scope>NUCLEOTIDE SEQUENCE [LARGE SCALE GENOMIC DNA]</scope>
    <source>
        <strain evidence="10 11">CCMP1005</strain>
    </source>
</reference>
<evidence type="ECO:0000256" key="7">
    <source>
        <dbReference type="SAM" id="MobiDB-lite"/>
    </source>
</evidence>
<keyword evidence="11" id="KW-1185">Reference proteome</keyword>
<dbReference type="PANTHER" id="PTHR11920">
    <property type="entry name" value="GUANYLYL CYCLASE"/>
    <property type="match status" value="1"/>
</dbReference>
<evidence type="ECO:0000256" key="5">
    <source>
        <dbReference type="ARBA" id="ARBA00023136"/>
    </source>
</evidence>
<dbReference type="Gene3D" id="3.30.70.1230">
    <property type="entry name" value="Nucleotide cyclase"/>
    <property type="match status" value="1"/>
</dbReference>
<keyword evidence="5 8" id="KW-0472">Membrane</keyword>
<dbReference type="EMBL" id="AGNL01004404">
    <property type="protein sequence ID" value="EJK73555.1"/>
    <property type="molecule type" value="Genomic_DNA"/>
</dbReference>
<dbReference type="eggNOG" id="KOG1023">
    <property type="taxonomic scope" value="Eukaryota"/>
</dbReference>
<evidence type="ECO:0000259" key="9">
    <source>
        <dbReference type="PROSITE" id="PS50125"/>
    </source>
</evidence>
<feature type="region of interest" description="Disordered" evidence="7">
    <location>
        <begin position="1"/>
        <end position="43"/>
    </location>
</feature>
<feature type="compositionally biased region" description="Basic and acidic residues" evidence="7">
    <location>
        <begin position="1"/>
        <end position="12"/>
    </location>
</feature>
<dbReference type="GO" id="GO:0004383">
    <property type="term" value="F:guanylate cyclase activity"/>
    <property type="evidence" value="ECO:0007669"/>
    <property type="project" value="TreeGrafter"/>
</dbReference>
<name>K0T7E3_THAOC</name>
<dbReference type="InterPro" id="IPR029787">
    <property type="entry name" value="Nucleotide_cyclase"/>
</dbReference>
<dbReference type="PANTHER" id="PTHR11920:SF335">
    <property type="entry name" value="GUANYLATE CYCLASE"/>
    <property type="match status" value="1"/>
</dbReference>
<feature type="region of interest" description="Disordered" evidence="7">
    <location>
        <begin position="57"/>
        <end position="79"/>
    </location>
</feature>
<evidence type="ECO:0000256" key="1">
    <source>
        <dbReference type="ARBA" id="ARBA00004370"/>
    </source>
</evidence>
<dbReference type="InterPro" id="IPR050401">
    <property type="entry name" value="Cyclic_nucleotide_synthase"/>
</dbReference>
<keyword evidence="4 8" id="KW-1133">Transmembrane helix</keyword>
<dbReference type="GO" id="GO:0000166">
    <property type="term" value="F:nucleotide binding"/>
    <property type="evidence" value="ECO:0007669"/>
    <property type="project" value="UniProtKB-KW"/>
</dbReference>
<dbReference type="OrthoDB" id="10258068at2759"/>
<keyword evidence="2 8" id="KW-0812">Transmembrane</keyword>
<organism evidence="10 11">
    <name type="scientific">Thalassiosira oceanica</name>
    <name type="common">Marine diatom</name>
    <dbReference type="NCBI Taxonomy" id="159749"/>
    <lineage>
        <taxon>Eukaryota</taxon>
        <taxon>Sar</taxon>
        <taxon>Stramenopiles</taxon>
        <taxon>Ochrophyta</taxon>
        <taxon>Bacillariophyta</taxon>
        <taxon>Coscinodiscophyceae</taxon>
        <taxon>Thalassiosirophycidae</taxon>
        <taxon>Thalassiosirales</taxon>
        <taxon>Thalassiosiraceae</taxon>
        <taxon>Thalassiosira</taxon>
    </lineage>
</organism>
<gene>
    <name evidence="10" type="ORF">THAOC_04813</name>
</gene>
<dbReference type="OMA" id="ICAMSAW"/>
<dbReference type="GO" id="GO:0035556">
    <property type="term" value="P:intracellular signal transduction"/>
    <property type="evidence" value="ECO:0007669"/>
    <property type="project" value="InterPro"/>
</dbReference>
<dbReference type="SMART" id="SM00044">
    <property type="entry name" value="CYCc"/>
    <property type="match status" value="1"/>
</dbReference>
<evidence type="ECO:0000256" key="2">
    <source>
        <dbReference type="ARBA" id="ARBA00022692"/>
    </source>
</evidence>